<protein>
    <submittedName>
        <fullName evidence="1">Uncharacterized protein</fullName>
    </submittedName>
</protein>
<name>A0ABS6BKZ2_9SPHN</name>
<comment type="caution">
    <text evidence="1">The sequence shown here is derived from an EMBL/GenBank/DDBJ whole genome shotgun (WGS) entry which is preliminary data.</text>
</comment>
<organism evidence="1 2">
    <name type="scientific">Sphingomonas quercus</name>
    <dbReference type="NCBI Taxonomy" id="2842451"/>
    <lineage>
        <taxon>Bacteria</taxon>
        <taxon>Pseudomonadati</taxon>
        <taxon>Pseudomonadota</taxon>
        <taxon>Alphaproteobacteria</taxon>
        <taxon>Sphingomonadales</taxon>
        <taxon>Sphingomonadaceae</taxon>
        <taxon>Sphingomonas</taxon>
    </lineage>
</organism>
<dbReference type="Proteomes" id="UP000776276">
    <property type="component" value="Unassembled WGS sequence"/>
</dbReference>
<evidence type="ECO:0000313" key="1">
    <source>
        <dbReference type="EMBL" id="MBU3078975.1"/>
    </source>
</evidence>
<evidence type="ECO:0000313" key="2">
    <source>
        <dbReference type="Proteomes" id="UP000776276"/>
    </source>
</evidence>
<accession>A0ABS6BKZ2</accession>
<proteinExistence type="predicted"/>
<keyword evidence="2" id="KW-1185">Reference proteome</keyword>
<dbReference type="EMBL" id="JAHKRT010000007">
    <property type="protein sequence ID" value="MBU3078975.1"/>
    <property type="molecule type" value="Genomic_DNA"/>
</dbReference>
<reference evidence="1 2" key="1">
    <citation type="submission" date="2021-06" db="EMBL/GenBank/DDBJ databases">
        <title>Sphingomonas sp. XMGL2, whole genome shotgun sequencing project.</title>
        <authorList>
            <person name="Zhao G."/>
            <person name="Shen L."/>
        </authorList>
    </citation>
    <scope>NUCLEOTIDE SEQUENCE [LARGE SCALE GENOMIC DNA]</scope>
    <source>
        <strain evidence="1 2">XMGL2</strain>
    </source>
</reference>
<dbReference type="RefSeq" id="WP_216326195.1">
    <property type="nucleotide sequence ID" value="NZ_JAHKRT010000007.1"/>
</dbReference>
<sequence>MRNFSTGRDNRSAFRAGFSRFVGGVHGRDARSAQRVVPEARIIGDAELVLATGCVPRYEPAEYEAPSSAHPSNLGGLPLWSGDTPPPEVGDVVTRNDRQRTSITVTGYEVDRGWLLMKGYQTDNPSVAWTLTGCEIVAG</sequence>
<gene>
    <name evidence="1" type="ORF">KOF26_14015</name>
</gene>